<name>A0ACB8D7Z3_DERSI</name>
<comment type="caution">
    <text evidence="1">The sequence shown here is derived from an EMBL/GenBank/DDBJ whole genome shotgun (WGS) entry which is preliminary data.</text>
</comment>
<accession>A0ACB8D7Z3</accession>
<dbReference type="EMBL" id="CM023472">
    <property type="protein sequence ID" value="KAH7960466.1"/>
    <property type="molecule type" value="Genomic_DNA"/>
</dbReference>
<dbReference type="Proteomes" id="UP000821865">
    <property type="component" value="Chromosome 3"/>
</dbReference>
<keyword evidence="2" id="KW-1185">Reference proteome</keyword>
<protein>
    <submittedName>
        <fullName evidence="1">Uncharacterized protein</fullName>
    </submittedName>
</protein>
<sequence>MAAPAHDSVSAAKFGEYKFFVPTLPTQLNSRRTAYLHCDPAGRPYKTDHFVDEFRRLSLLEKLKACGPFLRNHFWEVCFCTPEDLQPLLEARELRVKERRCFVIDPLGKYVHVVLHWVPLDVRDRTVRKVLKRFGKVSPVTRLPPEFNARLPEVKWRTLFASMTLKEGLSMDNVPHKVSFKKGTSSLVVIVGRAPMCLRCSQKGHLRRNCKAPQCAFCARVGHVGADCPRESGPSVNEPAAEVTDAQPEDMDASCDDAEAEVDHAGAECPGKSAPTASESAAEDPVSQSADMDVSCEEATPGTSSKEELRPDVRAGGDHVVAEGPSAPAASEPASEDAESQSEDMDVSADEAAPGTSSKAITSKAKSYLRKYKPKKKKKKQKQKKR</sequence>
<reference evidence="1" key="1">
    <citation type="submission" date="2020-05" db="EMBL/GenBank/DDBJ databases">
        <title>Large-scale comparative analyses of tick genomes elucidate their genetic diversity and vector capacities.</title>
        <authorList>
            <person name="Jia N."/>
            <person name="Wang J."/>
            <person name="Shi W."/>
            <person name="Du L."/>
            <person name="Sun Y."/>
            <person name="Zhan W."/>
            <person name="Jiang J."/>
            <person name="Wang Q."/>
            <person name="Zhang B."/>
            <person name="Ji P."/>
            <person name="Sakyi L.B."/>
            <person name="Cui X."/>
            <person name="Yuan T."/>
            <person name="Jiang B."/>
            <person name="Yang W."/>
            <person name="Lam T.T.-Y."/>
            <person name="Chang Q."/>
            <person name="Ding S."/>
            <person name="Wang X."/>
            <person name="Zhu J."/>
            <person name="Ruan X."/>
            <person name="Zhao L."/>
            <person name="Wei J."/>
            <person name="Que T."/>
            <person name="Du C."/>
            <person name="Cheng J."/>
            <person name="Dai P."/>
            <person name="Han X."/>
            <person name="Huang E."/>
            <person name="Gao Y."/>
            <person name="Liu J."/>
            <person name="Shao H."/>
            <person name="Ye R."/>
            <person name="Li L."/>
            <person name="Wei W."/>
            <person name="Wang X."/>
            <person name="Wang C."/>
            <person name="Yang T."/>
            <person name="Huo Q."/>
            <person name="Li W."/>
            <person name="Guo W."/>
            <person name="Chen H."/>
            <person name="Zhou L."/>
            <person name="Ni X."/>
            <person name="Tian J."/>
            <person name="Zhou Y."/>
            <person name="Sheng Y."/>
            <person name="Liu T."/>
            <person name="Pan Y."/>
            <person name="Xia L."/>
            <person name="Li J."/>
            <person name="Zhao F."/>
            <person name="Cao W."/>
        </authorList>
    </citation>
    <scope>NUCLEOTIDE SEQUENCE</scope>
    <source>
        <strain evidence="1">Dsil-2018</strain>
    </source>
</reference>
<evidence type="ECO:0000313" key="2">
    <source>
        <dbReference type="Proteomes" id="UP000821865"/>
    </source>
</evidence>
<organism evidence="1 2">
    <name type="scientific">Dermacentor silvarum</name>
    <name type="common">Tick</name>
    <dbReference type="NCBI Taxonomy" id="543639"/>
    <lineage>
        <taxon>Eukaryota</taxon>
        <taxon>Metazoa</taxon>
        <taxon>Ecdysozoa</taxon>
        <taxon>Arthropoda</taxon>
        <taxon>Chelicerata</taxon>
        <taxon>Arachnida</taxon>
        <taxon>Acari</taxon>
        <taxon>Parasitiformes</taxon>
        <taxon>Ixodida</taxon>
        <taxon>Ixodoidea</taxon>
        <taxon>Ixodidae</taxon>
        <taxon>Rhipicephalinae</taxon>
        <taxon>Dermacentor</taxon>
    </lineage>
</organism>
<gene>
    <name evidence="1" type="ORF">HPB49_020086</name>
</gene>
<evidence type="ECO:0000313" key="1">
    <source>
        <dbReference type="EMBL" id="KAH7960466.1"/>
    </source>
</evidence>
<proteinExistence type="predicted"/>